<evidence type="ECO:0000313" key="2">
    <source>
        <dbReference type="Proteomes" id="UP000283128"/>
    </source>
</evidence>
<comment type="caution">
    <text evidence="1">The sequence shown here is derived from an EMBL/GenBank/DDBJ whole genome shotgun (WGS) entry which is preliminary data.</text>
</comment>
<dbReference type="AlphaFoldDB" id="A0A3S2VPG2"/>
<keyword evidence="2" id="KW-1185">Reference proteome</keyword>
<reference evidence="1 2" key="1">
    <citation type="submission" date="2019-01" db="EMBL/GenBank/DDBJ databases">
        <title>Genome sequences of Streptomyces and Rhizobium isolates collected from root and soil.</title>
        <authorList>
            <person name="Chhettri S."/>
            <person name="Sevigny J.L."/>
            <person name="Sen A."/>
            <person name="Ennis N."/>
            <person name="Tisa L."/>
        </authorList>
    </citation>
    <scope>NUCLEOTIDE SEQUENCE [LARGE SCALE GENOMIC DNA]</scope>
    <source>
        <strain evidence="1 2">San01</strain>
    </source>
</reference>
<dbReference type="EMBL" id="RZYA01000023">
    <property type="protein sequence ID" value="RVU17623.1"/>
    <property type="molecule type" value="Genomic_DNA"/>
</dbReference>
<protein>
    <submittedName>
        <fullName evidence="1">Uncharacterized protein</fullName>
    </submittedName>
</protein>
<gene>
    <name evidence="1" type="ORF">EOT10_33895</name>
</gene>
<dbReference type="Proteomes" id="UP000283128">
    <property type="component" value="Unassembled WGS sequence"/>
</dbReference>
<proteinExistence type="predicted"/>
<name>A0A3S2VPG2_9ACTN</name>
<accession>A0A3S2VPG2</accession>
<sequence>MLVVLPLQDADRLPVDDDLGPVAYVLDAEHRAERLRKGRLVEDESGGLSELLHGDRAVGMDPGAAEPLGPVHEACAGGEFGDGRGEFRRGRGDRLVGDGRVLANVCGYCRVTVTLRCRQQPPSSE</sequence>
<organism evidence="1 2">
    <name type="scientific">Streptomyces antnestii</name>
    <dbReference type="NCBI Taxonomy" id="2494256"/>
    <lineage>
        <taxon>Bacteria</taxon>
        <taxon>Bacillati</taxon>
        <taxon>Actinomycetota</taxon>
        <taxon>Actinomycetes</taxon>
        <taxon>Kitasatosporales</taxon>
        <taxon>Streptomycetaceae</taxon>
        <taxon>Streptomyces</taxon>
    </lineage>
</organism>
<evidence type="ECO:0000313" key="1">
    <source>
        <dbReference type="EMBL" id="RVU17623.1"/>
    </source>
</evidence>